<dbReference type="Proteomes" id="UP000029964">
    <property type="component" value="Unassembled WGS sequence"/>
</dbReference>
<dbReference type="HOGENOM" id="CLU_127592_0_2_1"/>
<gene>
    <name evidence="2" type="ORF">ACRE_023490</name>
</gene>
<reference evidence="3" key="1">
    <citation type="journal article" date="2014" name="Genome Announc.">
        <title>Genome sequence and annotation of Acremonium chrysogenum, producer of the beta-lactam antibiotic cephalosporin C.</title>
        <authorList>
            <person name="Terfehr D."/>
            <person name="Dahlmann T.A."/>
            <person name="Specht T."/>
            <person name="Zadra I."/>
            <person name="Kuernsteiner H."/>
            <person name="Kueck U."/>
        </authorList>
    </citation>
    <scope>NUCLEOTIDE SEQUENCE [LARGE SCALE GENOMIC DNA]</scope>
    <source>
        <strain evidence="3">ATCC 11550 / CBS 779.69 / DSM 880 / IAM 14645 / JCM 23072 / IMI 49137</strain>
    </source>
</reference>
<evidence type="ECO:0000313" key="3">
    <source>
        <dbReference type="Proteomes" id="UP000029964"/>
    </source>
</evidence>
<dbReference type="CDD" id="cd07247">
    <property type="entry name" value="SgaA_N_like"/>
    <property type="match status" value="1"/>
</dbReference>
<accession>A0A086TBS1</accession>
<evidence type="ECO:0000313" key="2">
    <source>
        <dbReference type="EMBL" id="KFH46803.1"/>
    </source>
</evidence>
<sequence length="151" mass="16956">MDESRMKESLGLICWLEIPVKDISRAQKFYTDMFGWECDAKPTTPPYCSSSSAPTEAMPERYYFFKKGEALNGAFMLGKGDHQVLNYDPSRPLAYALQPTMHVVDCAEALRLAESLGGKTHWPKTEIGGDMGFFARVIDTEGNVIGLWSYK</sequence>
<dbReference type="AlphaFoldDB" id="A0A086TBS1"/>
<dbReference type="SUPFAM" id="SSF54593">
    <property type="entry name" value="Glyoxalase/Bleomycin resistance protein/Dihydroxybiphenyl dioxygenase"/>
    <property type="match status" value="1"/>
</dbReference>
<dbReference type="InterPro" id="IPR053863">
    <property type="entry name" value="Glyoxy/Ble-like_N"/>
</dbReference>
<evidence type="ECO:0000259" key="1">
    <source>
        <dbReference type="PROSITE" id="PS51819"/>
    </source>
</evidence>
<dbReference type="OrthoDB" id="447346at2759"/>
<proteinExistence type="predicted"/>
<dbReference type="InterPro" id="IPR052164">
    <property type="entry name" value="Anthracycline_SecMetBiosynth"/>
</dbReference>
<dbReference type="InterPro" id="IPR037523">
    <property type="entry name" value="VOC_core"/>
</dbReference>
<organism evidence="2 3">
    <name type="scientific">Hapsidospora chrysogenum (strain ATCC 11550 / CBS 779.69 / DSM 880 / IAM 14645 / JCM 23072 / IMI 49137)</name>
    <name type="common">Acremonium chrysogenum</name>
    <dbReference type="NCBI Taxonomy" id="857340"/>
    <lineage>
        <taxon>Eukaryota</taxon>
        <taxon>Fungi</taxon>
        <taxon>Dikarya</taxon>
        <taxon>Ascomycota</taxon>
        <taxon>Pezizomycotina</taxon>
        <taxon>Sordariomycetes</taxon>
        <taxon>Hypocreomycetidae</taxon>
        <taxon>Hypocreales</taxon>
        <taxon>Bionectriaceae</taxon>
        <taxon>Hapsidospora</taxon>
    </lineage>
</organism>
<dbReference type="Pfam" id="PF22677">
    <property type="entry name" value="Ble-like_N"/>
    <property type="match status" value="1"/>
</dbReference>
<keyword evidence="3" id="KW-1185">Reference proteome</keyword>
<dbReference type="EMBL" id="JPKY01000015">
    <property type="protein sequence ID" value="KFH46803.1"/>
    <property type="molecule type" value="Genomic_DNA"/>
</dbReference>
<dbReference type="InterPro" id="IPR029068">
    <property type="entry name" value="Glyas_Bleomycin-R_OHBP_Dase"/>
</dbReference>
<protein>
    <recommendedName>
        <fullName evidence="1">VOC domain-containing protein</fullName>
    </recommendedName>
</protein>
<dbReference type="PROSITE" id="PS51819">
    <property type="entry name" value="VOC"/>
    <property type="match status" value="1"/>
</dbReference>
<dbReference type="Gene3D" id="3.10.180.10">
    <property type="entry name" value="2,3-Dihydroxybiphenyl 1,2-Dioxygenase, domain 1"/>
    <property type="match status" value="1"/>
</dbReference>
<comment type="caution">
    <text evidence="2">The sequence shown here is derived from an EMBL/GenBank/DDBJ whole genome shotgun (WGS) entry which is preliminary data.</text>
</comment>
<dbReference type="PANTHER" id="PTHR33993">
    <property type="entry name" value="GLYOXALASE-RELATED"/>
    <property type="match status" value="1"/>
</dbReference>
<name>A0A086TBS1_HAPC1</name>
<feature type="domain" description="VOC" evidence="1">
    <location>
        <begin position="12"/>
        <end position="150"/>
    </location>
</feature>